<evidence type="ECO:0000313" key="3">
    <source>
        <dbReference type="Proteomes" id="UP000287798"/>
    </source>
</evidence>
<sequence>MAFPRNDRVLEIRGAPLGYAVYGSPGGIPAFYFHGLPGSRREGALLHAACLEAGVRIIAPERPGYGLSATVPGPRLEDWPARIEALADALGIGRFHLIAVSGGAPYALACAGTLDERVRGTAICCGLGDLTRSGLAPAMQLNARLALWLVRRGPAWLQWTYGPVVTQVVRRAPRLAVAIQGWIDGPADRAVLRRPEIRALFADSLGEAFRQGAAGAVADLAAAVRPWPFGLDGIRNLQLWHGLADRVVPPVHSEWLKRAVPEARLTWVPGEGHFSLPIRHTGDVVRALVRV</sequence>
<evidence type="ECO:0000313" key="2">
    <source>
        <dbReference type="EMBL" id="RRQ21536.1"/>
    </source>
</evidence>
<protein>
    <submittedName>
        <fullName evidence="2">Alpha/beta hydrolase</fullName>
    </submittedName>
</protein>
<keyword evidence="2" id="KW-0378">Hydrolase</keyword>
<gene>
    <name evidence="2" type="ORF">D6C00_06010</name>
</gene>
<accession>A0A426QIJ5</accession>
<dbReference type="InterPro" id="IPR050471">
    <property type="entry name" value="AB_hydrolase"/>
</dbReference>
<proteinExistence type="predicted"/>
<dbReference type="AlphaFoldDB" id="A0A426QIJ5"/>
<dbReference type="EMBL" id="QZMU01000001">
    <property type="protein sequence ID" value="RRQ21536.1"/>
    <property type="molecule type" value="Genomic_DNA"/>
</dbReference>
<dbReference type="InterPro" id="IPR000073">
    <property type="entry name" value="AB_hydrolase_1"/>
</dbReference>
<comment type="caution">
    <text evidence="2">The sequence shown here is derived from an EMBL/GenBank/DDBJ whole genome shotgun (WGS) entry which is preliminary data.</text>
</comment>
<dbReference type="Pfam" id="PF12697">
    <property type="entry name" value="Abhydrolase_6"/>
    <property type="match status" value="1"/>
</dbReference>
<reference evidence="2 3" key="1">
    <citation type="journal article" date="2010" name="Int. J. Syst. Evol. Microbiol.">
        <title>Thiohalobacter thiocyanaticus gen. nov., sp. nov., a moderately halophilic, sulfur-oxidizing gammaproteobacterium from hypersaline lakes, that utilizes thiocyanate.</title>
        <authorList>
            <person name="Sorokin D.Y."/>
            <person name="Kovaleva O.L."/>
            <person name="Tourova T.P."/>
            <person name="Muyzer G."/>
        </authorList>
    </citation>
    <scope>NUCLEOTIDE SEQUENCE [LARGE SCALE GENOMIC DNA]</scope>
    <source>
        <strain evidence="2 3">Hrh1</strain>
    </source>
</reference>
<feature type="domain" description="AB hydrolase-1" evidence="1">
    <location>
        <begin position="34"/>
        <end position="285"/>
    </location>
</feature>
<dbReference type="SUPFAM" id="SSF53474">
    <property type="entry name" value="alpha/beta-Hydrolases"/>
    <property type="match status" value="1"/>
</dbReference>
<dbReference type="Proteomes" id="UP000287798">
    <property type="component" value="Unassembled WGS sequence"/>
</dbReference>
<dbReference type="PANTHER" id="PTHR43433:SF10">
    <property type="entry name" value="AB HYDROLASE-1 DOMAIN-CONTAINING PROTEIN"/>
    <property type="match status" value="1"/>
</dbReference>
<dbReference type="RefSeq" id="WP_125180884.1">
    <property type="nucleotide sequence ID" value="NZ_QZMU01000001.1"/>
</dbReference>
<dbReference type="GO" id="GO:0016787">
    <property type="term" value="F:hydrolase activity"/>
    <property type="evidence" value="ECO:0007669"/>
    <property type="project" value="UniProtKB-KW"/>
</dbReference>
<name>A0A426QIJ5_9GAMM</name>
<evidence type="ECO:0000259" key="1">
    <source>
        <dbReference type="Pfam" id="PF12697"/>
    </source>
</evidence>
<dbReference type="InterPro" id="IPR029058">
    <property type="entry name" value="AB_hydrolase_fold"/>
</dbReference>
<dbReference type="Gene3D" id="3.40.50.1820">
    <property type="entry name" value="alpha/beta hydrolase"/>
    <property type="match status" value="1"/>
</dbReference>
<keyword evidence="3" id="KW-1185">Reference proteome</keyword>
<dbReference type="PANTHER" id="PTHR43433">
    <property type="entry name" value="HYDROLASE, ALPHA/BETA FOLD FAMILY PROTEIN"/>
    <property type="match status" value="1"/>
</dbReference>
<organism evidence="2 3">
    <name type="scientific">Thiohalobacter thiocyanaticus</name>
    <dbReference type="NCBI Taxonomy" id="585455"/>
    <lineage>
        <taxon>Bacteria</taxon>
        <taxon>Pseudomonadati</taxon>
        <taxon>Pseudomonadota</taxon>
        <taxon>Gammaproteobacteria</taxon>
        <taxon>Thiohalobacterales</taxon>
        <taxon>Thiohalobacteraceae</taxon>
        <taxon>Thiohalobacter</taxon>
    </lineage>
</organism>